<evidence type="ECO:0008006" key="4">
    <source>
        <dbReference type="Google" id="ProtNLM"/>
    </source>
</evidence>
<evidence type="ECO:0000313" key="3">
    <source>
        <dbReference type="Proteomes" id="UP001432027"/>
    </source>
</evidence>
<feature type="region of interest" description="Disordered" evidence="1">
    <location>
        <begin position="108"/>
        <end position="131"/>
    </location>
</feature>
<sequence>GLASNAPPIIDRIVSAPPCDLPTVHLPTLPYPSSDARWPYMRLFGTQSSRNAGSSLLIAIMLVFPFLVQPSTSSDDLSGYSRHRQRAHRRRHKQRLPVDELAELLEMTAASEEEAPPRNGKNTARRERNEELCVTERRSRELNTHQFEYDPPFIVEVKCKNQYEFDMGITSSLKDQSCVHSLLRCVQRYSEVQTVRRPVHSTSWQPFLLRNVPSGCECMWPVDKYGHQEL</sequence>
<feature type="non-terminal residue" evidence="2">
    <location>
        <position position="1"/>
    </location>
</feature>
<reference evidence="2" key="1">
    <citation type="submission" date="2023-10" db="EMBL/GenBank/DDBJ databases">
        <title>Genome assembly of Pristionchus species.</title>
        <authorList>
            <person name="Yoshida K."/>
            <person name="Sommer R.J."/>
        </authorList>
    </citation>
    <scope>NUCLEOTIDE SEQUENCE</scope>
    <source>
        <strain evidence="2">RS0144</strain>
    </source>
</reference>
<organism evidence="2 3">
    <name type="scientific">Pristionchus entomophagus</name>
    <dbReference type="NCBI Taxonomy" id="358040"/>
    <lineage>
        <taxon>Eukaryota</taxon>
        <taxon>Metazoa</taxon>
        <taxon>Ecdysozoa</taxon>
        <taxon>Nematoda</taxon>
        <taxon>Chromadorea</taxon>
        <taxon>Rhabditida</taxon>
        <taxon>Rhabditina</taxon>
        <taxon>Diplogasteromorpha</taxon>
        <taxon>Diplogasteroidea</taxon>
        <taxon>Neodiplogasteridae</taxon>
        <taxon>Pristionchus</taxon>
    </lineage>
</organism>
<evidence type="ECO:0000313" key="2">
    <source>
        <dbReference type="EMBL" id="GMS87819.1"/>
    </source>
</evidence>
<feature type="region of interest" description="Disordered" evidence="1">
    <location>
        <begin position="73"/>
        <end position="95"/>
    </location>
</feature>
<keyword evidence="3" id="KW-1185">Reference proteome</keyword>
<dbReference type="EMBL" id="BTSX01000003">
    <property type="protein sequence ID" value="GMS87819.1"/>
    <property type="molecule type" value="Genomic_DNA"/>
</dbReference>
<name>A0AAV5T5K7_9BILA</name>
<gene>
    <name evidence="2" type="ORF">PENTCL1PPCAC_9994</name>
</gene>
<dbReference type="Proteomes" id="UP001432027">
    <property type="component" value="Unassembled WGS sequence"/>
</dbReference>
<feature type="compositionally biased region" description="Basic residues" evidence="1">
    <location>
        <begin position="81"/>
        <end position="95"/>
    </location>
</feature>
<proteinExistence type="predicted"/>
<comment type="caution">
    <text evidence="2">The sequence shown here is derived from an EMBL/GenBank/DDBJ whole genome shotgun (WGS) entry which is preliminary data.</text>
</comment>
<dbReference type="AlphaFoldDB" id="A0AAV5T5K7"/>
<evidence type="ECO:0000256" key="1">
    <source>
        <dbReference type="SAM" id="MobiDB-lite"/>
    </source>
</evidence>
<protein>
    <recommendedName>
        <fullName evidence="4">Spaetzle domain-containing protein</fullName>
    </recommendedName>
</protein>
<accession>A0AAV5T5K7</accession>